<accession>A0A8H5CRG6</accession>
<feature type="transmembrane region" description="Helical" evidence="5">
    <location>
        <begin position="1360"/>
        <end position="1383"/>
    </location>
</feature>
<feature type="compositionally biased region" description="Polar residues" evidence="4">
    <location>
        <begin position="1220"/>
        <end position="1233"/>
    </location>
</feature>
<dbReference type="Gene3D" id="3.40.395.10">
    <property type="entry name" value="Adenoviral Proteinase, Chain A"/>
    <property type="match status" value="1"/>
</dbReference>
<dbReference type="InterPro" id="IPR038765">
    <property type="entry name" value="Papain-like_cys_pep_sf"/>
</dbReference>
<dbReference type="Proteomes" id="UP000518752">
    <property type="component" value="Unassembled WGS sequence"/>
</dbReference>
<dbReference type="Pfam" id="PF02902">
    <property type="entry name" value="Peptidase_C48"/>
    <property type="match status" value="1"/>
</dbReference>
<feature type="region of interest" description="Disordered" evidence="4">
    <location>
        <begin position="913"/>
        <end position="935"/>
    </location>
</feature>
<keyword evidence="5" id="KW-0472">Membrane</keyword>
<dbReference type="GO" id="GO:0008234">
    <property type="term" value="F:cysteine-type peptidase activity"/>
    <property type="evidence" value="ECO:0007669"/>
    <property type="project" value="InterPro"/>
</dbReference>
<sequence length="1398" mass="158818">MAEHSRTSIRAHSLQILDSFLKKTKHNCKVTECPPFGLTRTCRAVYILQLIHLVNSCQLLLPSLNLTSLLHDTRIESLKDAVDQRFSVSSSAPEEMFYIESEAHIKALRAILPSDGLVLKLFTNLQLLQEFATTKRTWMEQALLRALDDYPETTEARLRLTMKKICQGQDPFKDKTPHISVKNFSTLGVGRWVDDEIINYFVAKWCRQSNTHSGRTERFECLTGTYLCSLVHIPTLEFGTLNDSTDEREIFASPINENRAHWYSAYIDFRLKRIEIFDSLETICATNREKPLSRQKNTNLMLVLMWLAEVLGRLRGEPIVLKNDPETEWVCQPHSVVPFQPNSHDCGIHSLWHLQHLLQFRQIRQGPIAGGLAFTSNMLYSLYPIFVYKYKSKCMNPIRLPIRFIGPLTRNGRILRKPVRKDYPDRVEARQRKAKSVNPSSDNRGRTRKAKEKATVDEPEGPSIGAYPKSPAVRSASQDDDDQFREQPESPLTPIGESPNSNNEQGPNPFNFESINLASTHTPTLSFDYPSIFSSWFQSSFPNLNLSHSISSTSHPILQKSKNMSNRNNIPQIGLPTLSNDAVTQLAAAAEKLPKLYKTPPILNIEDPVGVIQWFEAAEWIFDSNGITSDDAKLKLALDWSTYPTRKLFMGMKSVRTPNYDEFVKEVRNILPEEMLDVAGSMYELDRIVNEYEPLSIRQKAEFRLYNVLFVTECEKLMTDRPILANRDAVRTYLKVFEESTRSMVFDQVRRDVKPATIGNRRKEDPITLKEAVAAAEKVFSLSNYESIYGLTSVRSSGIGSTNPESYRRSQIAYPLTSGLPAQSNFDYLKSVRKIKQENDVEGGISDLWKSASKDSVNEKEKLEFEKERLASQQDVNEAWLKEMRQMTLKVGEGLSTVASLVGAAVSQRQPNLEGNQNRYGFNQSGPSGSSARYGNTYSNTGPRQLLCFMCRAKDHLLAACPIYQDYVKRGWLVPEGNGSTRMKLRDEVRMPRDDENTPRYKLIEDIAKARGWGKAESYFANMVDEEEDEMNRQLDSEDQVQVLLRELAEAKNAMLQMSHQRPSEELGKKLLDSMKEPRPGRGIYQIGRNHASSFVQAPESSFSKKPNNTNNDRRGPPPGPLKSAFKKKVAFDGVLMPPRDRFDGIPNRNFRRTRDTSTEIESEPAEKVRTEVVSKEQPSAGYGDIRPSPATAKRPFDDVRPITFRPPPETDVRNRRSEVPNSQALDQSQPSPMSEEREKSKQPSYRVRNELFKDGLAEEVATKVLEGTVQLSIEEMLGISSLVKKILERKLKNRRVEPKRGKSAYVAVLTDNGETEIPEMPTGVLMRGNYIDIDDLALEPEIMFEYLSEARDGMPIGSWLAGYLVCALCFVLVLVLVLPLVFPRSGRSDPRRDNSMR</sequence>
<feature type="region of interest" description="Disordered" evidence="4">
    <location>
        <begin position="1137"/>
        <end position="1247"/>
    </location>
</feature>
<dbReference type="SUPFAM" id="SSF54001">
    <property type="entry name" value="Cysteine proteinases"/>
    <property type="match status" value="1"/>
</dbReference>
<feature type="domain" description="Ubiquitin-like protease family profile" evidence="6">
    <location>
        <begin position="177"/>
        <end position="357"/>
    </location>
</feature>
<feature type="compositionally biased region" description="Polar residues" evidence="4">
    <location>
        <begin position="1095"/>
        <end position="1111"/>
    </location>
</feature>
<feature type="compositionally biased region" description="Basic and acidic residues" evidence="4">
    <location>
        <begin position="1209"/>
        <end position="1219"/>
    </location>
</feature>
<protein>
    <recommendedName>
        <fullName evidence="6">Ubiquitin-like protease family profile domain-containing protein</fullName>
    </recommendedName>
</protein>
<dbReference type="OrthoDB" id="2962718at2759"/>
<dbReference type="InterPro" id="IPR003653">
    <property type="entry name" value="Peptidase_C48_C"/>
</dbReference>
<dbReference type="EMBL" id="JAACJN010000370">
    <property type="protein sequence ID" value="KAF5345721.1"/>
    <property type="molecule type" value="Genomic_DNA"/>
</dbReference>
<keyword evidence="5" id="KW-1133">Transmembrane helix</keyword>
<feature type="compositionally biased region" description="Polar residues" evidence="4">
    <location>
        <begin position="498"/>
        <end position="515"/>
    </location>
</feature>
<feature type="region of interest" description="Disordered" evidence="4">
    <location>
        <begin position="416"/>
        <end position="515"/>
    </location>
</feature>
<organism evidence="7 8">
    <name type="scientific">Collybiopsis confluens</name>
    <dbReference type="NCBI Taxonomy" id="2823264"/>
    <lineage>
        <taxon>Eukaryota</taxon>
        <taxon>Fungi</taxon>
        <taxon>Dikarya</taxon>
        <taxon>Basidiomycota</taxon>
        <taxon>Agaricomycotina</taxon>
        <taxon>Agaricomycetes</taxon>
        <taxon>Agaricomycetidae</taxon>
        <taxon>Agaricales</taxon>
        <taxon>Marasmiineae</taxon>
        <taxon>Omphalotaceae</taxon>
        <taxon>Collybiopsis</taxon>
    </lineage>
</organism>
<feature type="compositionally biased region" description="Basic and acidic residues" evidence="4">
    <location>
        <begin position="420"/>
        <end position="431"/>
    </location>
</feature>
<keyword evidence="3" id="KW-0378">Hydrolase</keyword>
<feature type="compositionally biased region" description="Basic and acidic residues" evidence="4">
    <location>
        <begin position="1235"/>
        <end position="1247"/>
    </location>
</feature>
<proteinExistence type="inferred from homology"/>
<comment type="caution">
    <text evidence="7">The sequence shown here is derived from an EMBL/GenBank/DDBJ whole genome shotgun (WGS) entry which is preliminary data.</text>
</comment>
<evidence type="ECO:0000256" key="1">
    <source>
        <dbReference type="ARBA" id="ARBA00005234"/>
    </source>
</evidence>
<evidence type="ECO:0000259" key="6">
    <source>
        <dbReference type="PROSITE" id="PS50600"/>
    </source>
</evidence>
<gene>
    <name evidence="7" type="ORF">D9757_015084</name>
</gene>
<evidence type="ECO:0000313" key="8">
    <source>
        <dbReference type="Proteomes" id="UP000518752"/>
    </source>
</evidence>
<dbReference type="GO" id="GO:0006508">
    <property type="term" value="P:proteolysis"/>
    <property type="evidence" value="ECO:0007669"/>
    <property type="project" value="UniProtKB-KW"/>
</dbReference>
<evidence type="ECO:0000256" key="3">
    <source>
        <dbReference type="ARBA" id="ARBA00022801"/>
    </source>
</evidence>
<reference evidence="7 8" key="1">
    <citation type="journal article" date="2020" name="ISME J.">
        <title>Uncovering the hidden diversity of litter-decomposition mechanisms in mushroom-forming fungi.</title>
        <authorList>
            <person name="Floudas D."/>
            <person name="Bentzer J."/>
            <person name="Ahren D."/>
            <person name="Johansson T."/>
            <person name="Persson P."/>
            <person name="Tunlid A."/>
        </authorList>
    </citation>
    <scope>NUCLEOTIDE SEQUENCE [LARGE SCALE GENOMIC DNA]</scope>
    <source>
        <strain evidence="7 8">CBS 406.79</strain>
    </source>
</reference>
<dbReference type="PROSITE" id="PS50600">
    <property type="entry name" value="ULP_PROTEASE"/>
    <property type="match status" value="1"/>
</dbReference>
<name>A0A8H5CRG6_9AGAR</name>
<keyword evidence="8" id="KW-1185">Reference proteome</keyword>
<evidence type="ECO:0000256" key="5">
    <source>
        <dbReference type="SAM" id="Phobius"/>
    </source>
</evidence>
<dbReference type="GO" id="GO:0019783">
    <property type="term" value="F:ubiquitin-like protein peptidase activity"/>
    <property type="evidence" value="ECO:0007669"/>
    <property type="project" value="UniProtKB-ARBA"/>
</dbReference>
<keyword evidence="2" id="KW-0645">Protease</keyword>
<evidence type="ECO:0000256" key="4">
    <source>
        <dbReference type="SAM" id="MobiDB-lite"/>
    </source>
</evidence>
<feature type="compositionally biased region" description="Basic and acidic residues" evidence="4">
    <location>
        <begin position="1165"/>
        <end position="1175"/>
    </location>
</feature>
<evidence type="ECO:0000313" key="7">
    <source>
        <dbReference type="EMBL" id="KAF5345721.1"/>
    </source>
</evidence>
<comment type="similarity">
    <text evidence="1">Belongs to the peptidase C48 family.</text>
</comment>
<feature type="region of interest" description="Disordered" evidence="4">
    <location>
        <begin position="1095"/>
        <end position="1125"/>
    </location>
</feature>
<keyword evidence="5" id="KW-0812">Transmembrane</keyword>
<evidence type="ECO:0000256" key="2">
    <source>
        <dbReference type="ARBA" id="ARBA00022670"/>
    </source>
</evidence>